<dbReference type="Gene3D" id="2.60.120.40">
    <property type="match status" value="1"/>
</dbReference>
<feature type="signal peptide" evidence="1">
    <location>
        <begin position="1"/>
        <end position="15"/>
    </location>
</feature>
<evidence type="ECO:0000256" key="1">
    <source>
        <dbReference type="SAM" id="SignalP"/>
    </source>
</evidence>
<reference evidence="3 4" key="1">
    <citation type="submission" date="2020-06" db="EMBL/GenBank/DDBJ databases">
        <authorList>
            <person name="Li R."/>
            <person name="Bekaert M."/>
        </authorList>
    </citation>
    <scope>NUCLEOTIDE SEQUENCE [LARGE SCALE GENOMIC DNA]</scope>
    <source>
        <strain evidence="4">wild</strain>
    </source>
</reference>
<dbReference type="InterPro" id="IPR001073">
    <property type="entry name" value="C1q_dom"/>
</dbReference>
<feature type="domain" description="C1q" evidence="2">
    <location>
        <begin position="79"/>
        <end position="211"/>
    </location>
</feature>
<protein>
    <submittedName>
        <fullName evidence="3">C1QL</fullName>
    </submittedName>
</protein>
<accession>A0A6J8DXL4</accession>
<dbReference type="SUPFAM" id="SSF49842">
    <property type="entry name" value="TNF-like"/>
    <property type="match status" value="1"/>
</dbReference>
<evidence type="ECO:0000313" key="3">
    <source>
        <dbReference type="EMBL" id="CAC5412503.1"/>
    </source>
</evidence>
<dbReference type="Proteomes" id="UP000507470">
    <property type="component" value="Unassembled WGS sequence"/>
</dbReference>
<keyword evidence="1" id="KW-0732">Signal</keyword>
<dbReference type="Pfam" id="PF00386">
    <property type="entry name" value="C1q"/>
    <property type="match status" value="1"/>
</dbReference>
<evidence type="ECO:0000313" key="4">
    <source>
        <dbReference type="Proteomes" id="UP000507470"/>
    </source>
</evidence>
<dbReference type="EMBL" id="CACVKT020008033">
    <property type="protein sequence ID" value="CAC5412503.1"/>
    <property type="molecule type" value="Genomic_DNA"/>
</dbReference>
<dbReference type="SMART" id="SM00110">
    <property type="entry name" value="C1Q"/>
    <property type="match status" value="1"/>
</dbReference>
<keyword evidence="4" id="KW-1185">Reference proteome</keyword>
<dbReference type="InterPro" id="IPR008983">
    <property type="entry name" value="Tumour_necrosis_fac-like_dom"/>
</dbReference>
<evidence type="ECO:0000259" key="2">
    <source>
        <dbReference type="PROSITE" id="PS50871"/>
    </source>
</evidence>
<dbReference type="OrthoDB" id="6115931at2759"/>
<sequence>MYYLLILYLFSNVVTERCSKEIQVLRNENQILRRIVSKVADELTEHKNALDELIVFKKSFENYTTARENERRMHDRRLTNGPIIAFHAFLSKGVSSLGIQHTVPFDAEMTDTADRYNPYSHVFTVPESGVYVFTWTILIKNIRCSTELVVNATVIGRSYPDSERDDENDTSTVIVIRQVEKDDVIFVRVKIGCSSIRSDLYGRSSLSGWKL</sequence>
<dbReference type="PROSITE" id="PS50871">
    <property type="entry name" value="C1Q"/>
    <property type="match status" value="1"/>
</dbReference>
<gene>
    <name evidence="3" type="ORF">MCOR_45476</name>
</gene>
<organism evidence="3 4">
    <name type="scientific">Mytilus coruscus</name>
    <name type="common">Sea mussel</name>
    <dbReference type="NCBI Taxonomy" id="42192"/>
    <lineage>
        <taxon>Eukaryota</taxon>
        <taxon>Metazoa</taxon>
        <taxon>Spiralia</taxon>
        <taxon>Lophotrochozoa</taxon>
        <taxon>Mollusca</taxon>
        <taxon>Bivalvia</taxon>
        <taxon>Autobranchia</taxon>
        <taxon>Pteriomorphia</taxon>
        <taxon>Mytilida</taxon>
        <taxon>Mytiloidea</taxon>
        <taxon>Mytilidae</taxon>
        <taxon>Mytilinae</taxon>
        <taxon>Mytilus</taxon>
    </lineage>
</organism>
<dbReference type="AlphaFoldDB" id="A0A6J8DXL4"/>
<feature type="chain" id="PRO_5027105298" evidence="1">
    <location>
        <begin position="16"/>
        <end position="211"/>
    </location>
</feature>
<name>A0A6J8DXL4_MYTCO</name>
<proteinExistence type="predicted"/>